<feature type="compositionally biased region" description="Basic residues" evidence="1">
    <location>
        <begin position="41"/>
        <end position="58"/>
    </location>
</feature>
<evidence type="ECO:0000313" key="2">
    <source>
        <dbReference type="EMBL" id="OLQ05085.1"/>
    </source>
</evidence>
<name>A0A1Q9ECC2_SYMMI</name>
<keyword evidence="3" id="KW-1185">Reference proteome</keyword>
<dbReference type="Proteomes" id="UP000186817">
    <property type="component" value="Unassembled WGS sequence"/>
</dbReference>
<dbReference type="EMBL" id="LSRX01000195">
    <property type="protein sequence ID" value="OLQ05085.1"/>
    <property type="molecule type" value="Genomic_DNA"/>
</dbReference>
<evidence type="ECO:0000256" key="1">
    <source>
        <dbReference type="SAM" id="MobiDB-lite"/>
    </source>
</evidence>
<proteinExistence type="predicted"/>
<sequence>MEDVAEYYDEDSCNVDDDYAIPIQIPSKHEQAAEKGGFHNGRGKFQRQSPKQRKRQGRKKDVNMLGTISDSNGAEVNEEVCQVTVRPGFAISPWPTRQADEGKEIALDVDLFGKSAEVSASLIPGSTPLLLARPVLVERTYCMCGPSGGSMRKRHWSEERPCRHPDRRSCPSQVRKSVYHQFFGTNGDLKATSAYEVWLAATQKQSDLSAAYLLGIGLEVFLTCVANDYVVRAVWSILGFRGFGLFDGYVSLIRSKMRWRSVGQAVREVVRNRMEILFRPLGPDAELVTYHDAGLYSSVGAELDEKQCDDILQRSLDKKLVYSQKGAVVGFARRGELEQEGRVHVNVIDWRSATNHRIVESSFAAETHAAIMGHNMSRFAQVLVSEIKYGWKIMASVEDDGWQQLVFAHDGHGL</sequence>
<protein>
    <submittedName>
        <fullName evidence="2">Uncharacterized protein</fullName>
    </submittedName>
</protein>
<organism evidence="2 3">
    <name type="scientific">Symbiodinium microadriaticum</name>
    <name type="common">Dinoflagellate</name>
    <name type="synonym">Zooxanthella microadriatica</name>
    <dbReference type="NCBI Taxonomy" id="2951"/>
    <lineage>
        <taxon>Eukaryota</taxon>
        <taxon>Sar</taxon>
        <taxon>Alveolata</taxon>
        <taxon>Dinophyceae</taxon>
        <taxon>Suessiales</taxon>
        <taxon>Symbiodiniaceae</taxon>
        <taxon>Symbiodinium</taxon>
    </lineage>
</organism>
<accession>A0A1Q9ECC2</accession>
<comment type="caution">
    <text evidence="2">The sequence shown here is derived from an EMBL/GenBank/DDBJ whole genome shotgun (WGS) entry which is preliminary data.</text>
</comment>
<reference evidence="2 3" key="1">
    <citation type="submission" date="2016-02" db="EMBL/GenBank/DDBJ databases">
        <title>Genome analysis of coral dinoflagellate symbionts highlights evolutionary adaptations to a symbiotic lifestyle.</title>
        <authorList>
            <person name="Aranda M."/>
            <person name="Li Y."/>
            <person name="Liew Y.J."/>
            <person name="Baumgarten S."/>
            <person name="Simakov O."/>
            <person name="Wilson M."/>
            <person name="Piel J."/>
            <person name="Ashoor H."/>
            <person name="Bougouffa S."/>
            <person name="Bajic V.B."/>
            <person name="Ryu T."/>
            <person name="Ravasi T."/>
            <person name="Bayer T."/>
            <person name="Micklem G."/>
            <person name="Kim H."/>
            <person name="Bhak J."/>
            <person name="Lajeunesse T.C."/>
            <person name="Voolstra C.R."/>
        </authorList>
    </citation>
    <scope>NUCLEOTIDE SEQUENCE [LARGE SCALE GENOMIC DNA]</scope>
    <source>
        <strain evidence="2 3">CCMP2467</strain>
    </source>
</reference>
<feature type="compositionally biased region" description="Basic and acidic residues" evidence="1">
    <location>
        <begin position="27"/>
        <end position="37"/>
    </location>
</feature>
<evidence type="ECO:0000313" key="3">
    <source>
        <dbReference type="Proteomes" id="UP000186817"/>
    </source>
</evidence>
<gene>
    <name evidence="2" type="ORF">AK812_SmicGene11773</name>
</gene>
<feature type="region of interest" description="Disordered" evidence="1">
    <location>
        <begin position="27"/>
        <end position="69"/>
    </location>
</feature>
<dbReference type="AlphaFoldDB" id="A0A1Q9ECC2"/>
<dbReference type="OrthoDB" id="407333at2759"/>